<protein>
    <submittedName>
        <fullName evidence="1">Uncharacterized protein</fullName>
    </submittedName>
</protein>
<proteinExistence type="predicted"/>
<reference evidence="1 2" key="1">
    <citation type="submission" date="2018-08" db="EMBL/GenBank/DDBJ databases">
        <title>A genome reference for cultivated species of the human gut microbiota.</title>
        <authorList>
            <person name="Zou Y."/>
            <person name="Xue W."/>
            <person name="Luo G."/>
        </authorList>
    </citation>
    <scope>NUCLEOTIDE SEQUENCE [LARGE SCALE GENOMIC DNA]</scope>
    <source>
        <strain evidence="1 2">AM16-54</strain>
    </source>
</reference>
<sequence length="102" mass="11882">MHKKMDENFLNVLYIEHTDKIGVLKDDKDERVSIILGTDKTLVERKREGKTYLLVPLTKNHTFVCKGNCIDVDGKRIKSEIFFRKDGTQWIEIDKETLSKVA</sequence>
<dbReference type="Proteomes" id="UP000284548">
    <property type="component" value="Unassembled WGS sequence"/>
</dbReference>
<comment type="caution">
    <text evidence="1">The sequence shown here is derived from an EMBL/GenBank/DDBJ whole genome shotgun (WGS) entry which is preliminary data.</text>
</comment>
<gene>
    <name evidence="1" type="ORF">DW192_00775</name>
</gene>
<dbReference type="AlphaFoldDB" id="A0A3R6HTC9"/>
<dbReference type="EMBL" id="QRKB01000001">
    <property type="protein sequence ID" value="RHH85294.1"/>
    <property type="molecule type" value="Genomic_DNA"/>
</dbReference>
<name>A0A3R6HTC9_9BACT</name>
<organism evidence="1 2">
    <name type="scientific">Segatella copri</name>
    <dbReference type="NCBI Taxonomy" id="165179"/>
    <lineage>
        <taxon>Bacteria</taxon>
        <taxon>Pseudomonadati</taxon>
        <taxon>Bacteroidota</taxon>
        <taxon>Bacteroidia</taxon>
        <taxon>Bacteroidales</taxon>
        <taxon>Prevotellaceae</taxon>
        <taxon>Segatella</taxon>
    </lineage>
</organism>
<evidence type="ECO:0000313" key="1">
    <source>
        <dbReference type="EMBL" id="RHH85294.1"/>
    </source>
</evidence>
<accession>A0A3R6HTC9</accession>
<evidence type="ECO:0000313" key="2">
    <source>
        <dbReference type="Proteomes" id="UP000284548"/>
    </source>
</evidence>